<dbReference type="GO" id="GO:0016836">
    <property type="term" value="F:hydro-lyase activity"/>
    <property type="evidence" value="ECO:0007669"/>
    <property type="project" value="TreeGrafter"/>
</dbReference>
<dbReference type="Pfam" id="PF00378">
    <property type="entry name" value="ECH_1"/>
    <property type="match status" value="1"/>
</dbReference>
<keyword evidence="8" id="KW-0413">Isomerase</keyword>
<dbReference type="Proteomes" id="UP000266188">
    <property type="component" value="Unassembled WGS sequence"/>
</dbReference>
<name>A0A3A2ZM78_9EURO</name>
<organism evidence="8 9">
    <name type="scientific">Aspergillus sclerotialis</name>
    <dbReference type="NCBI Taxonomy" id="2070753"/>
    <lineage>
        <taxon>Eukaryota</taxon>
        <taxon>Fungi</taxon>
        <taxon>Dikarya</taxon>
        <taxon>Ascomycota</taxon>
        <taxon>Pezizomycotina</taxon>
        <taxon>Eurotiomycetes</taxon>
        <taxon>Eurotiomycetidae</taxon>
        <taxon>Eurotiales</taxon>
        <taxon>Aspergillaceae</taxon>
        <taxon>Aspergillus</taxon>
        <taxon>Aspergillus subgen. Polypaecilum</taxon>
    </lineage>
</organism>
<gene>
    <name evidence="8" type="ORF">PHISCL_07200</name>
</gene>
<comment type="caution">
    <text evidence="8">The sequence shown here is derived from an EMBL/GenBank/DDBJ whole genome shotgun (WGS) entry which is preliminary data.</text>
</comment>
<protein>
    <recommendedName>
        <fullName evidence="7">Enoyl-CoA hydratase domain-containing protein 3, mitochondrial</fullName>
    </recommendedName>
</protein>
<evidence type="ECO:0000313" key="8">
    <source>
        <dbReference type="EMBL" id="RJE20464.1"/>
    </source>
</evidence>
<evidence type="ECO:0000256" key="6">
    <source>
        <dbReference type="ARBA" id="ARBA00037410"/>
    </source>
</evidence>
<dbReference type="AlphaFoldDB" id="A0A3A2ZM78"/>
<dbReference type="GO" id="GO:0016853">
    <property type="term" value="F:isomerase activity"/>
    <property type="evidence" value="ECO:0007669"/>
    <property type="project" value="UniProtKB-KW"/>
</dbReference>
<evidence type="ECO:0000313" key="9">
    <source>
        <dbReference type="Proteomes" id="UP000266188"/>
    </source>
</evidence>
<dbReference type="Gene3D" id="1.10.12.10">
    <property type="entry name" value="Lyase 2-enoyl-coa Hydratase, Chain A, domain 2"/>
    <property type="match status" value="1"/>
</dbReference>
<dbReference type="GO" id="GO:0005739">
    <property type="term" value="C:mitochondrion"/>
    <property type="evidence" value="ECO:0007669"/>
    <property type="project" value="UniProtKB-SubCell"/>
</dbReference>
<evidence type="ECO:0000256" key="2">
    <source>
        <dbReference type="ARBA" id="ARBA00022832"/>
    </source>
</evidence>
<evidence type="ECO:0000256" key="7">
    <source>
        <dbReference type="ARBA" id="ARBA00040545"/>
    </source>
</evidence>
<keyword evidence="4" id="KW-0443">Lipid metabolism</keyword>
<sequence>MPLPQLPAKAAYLHLNNPARRNALSLPVLRDLHSQLTTRLTSPKSGRLLLLPPFQPSVLDQLESSDNNLSWLTDSSEWAQERANLPNVIVLRSEGPVFSSGHDLKALAGASHDEVKETFSICAEVMSLIRRSPAIVVCPIQGMATAAGFQLAMTTDFPIALAGTKFCLPGMRIGLPCTSPSTAVARRVPSPLAYRLFATAETVTAEQLHGAVDVVSVSENVQEDGAAAITAFENRVSDVVQTLAERTPGQPQAIGKWAFWTQQSIGQSGGDSYGDAAKWAGRAMALHAKSSDAKEGISAFLEKRRSTWKT</sequence>
<evidence type="ECO:0000256" key="1">
    <source>
        <dbReference type="ARBA" id="ARBA00004173"/>
    </source>
</evidence>
<dbReference type="GO" id="GO:0006631">
    <property type="term" value="P:fatty acid metabolic process"/>
    <property type="evidence" value="ECO:0007669"/>
    <property type="project" value="UniProtKB-KW"/>
</dbReference>
<dbReference type="EMBL" id="MVGC01000305">
    <property type="protein sequence ID" value="RJE20464.1"/>
    <property type="molecule type" value="Genomic_DNA"/>
</dbReference>
<proteinExistence type="predicted"/>
<evidence type="ECO:0000256" key="5">
    <source>
        <dbReference type="ARBA" id="ARBA00023128"/>
    </source>
</evidence>
<dbReference type="InterPro" id="IPR052377">
    <property type="entry name" value="Mitochondrial_ECH-domain"/>
</dbReference>
<dbReference type="InterPro" id="IPR029045">
    <property type="entry name" value="ClpP/crotonase-like_dom_sf"/>
</dbReference>
<accession>A0A3A2ZM78</accession>
<dbReference type="OrthoDB" id="2139957at2759"/>
<keyword evidence="2" id="KW-0276">Fatty acid metabolism</keyword>
<reference evidence="9" key="1">
    <citation type="submission" date="2017-02" db="EMBL/GenBank/DDBJ databases">
        <authorList>
            <person name="Tafer H."/>
            <person name="Lopandic K."/>
        </authorList>
    </citation>
    <scope>NUCLEOTIDE SEQUENCE [LARGE SCALE GENOMIC DNA]</scope>
    <source>
        <strain evidence="9">CBS 366.77</strain>
    </source>
</reference>
<dbReference type="InterPro" id="IPR014748">
    <property type="entry name" value="Enoyl-CoA_hydra_C"/>
</dbReference>
<evidence type="ECO:0000256" key="3">
    <source>
        <dbReference type="ARBA" id="ARBA00022946"/>
    </source>
</evidence>
<comment type="subcellular location">
    <subcellularLocation>
        <location evidence="1">Mitochondrion</location>
    </subcellularLocation>
</comment>
<dbReference type="SUPFAM" id="SSF52096">
    <property type="entry name" value="ClpP/crotonase"/>
    <property type="match status" value="1"/>
</dbReference>
<evidence type="ECO:0000256" key="4">
    <source>
        <dbReference type="ARBA" id="ARBA00023098"/>
    </source>
</evidence>
<keyword evidence="9" id="KW-1185">Reference proteome</keyword>
<keyword evidence="5" id="KW-0496">Mitochondrion</keyword>
<dbReference type="Gene3D" id="3.90.226.10">
    <property type="entry name" value="2-enoyl-CoA Hydratase, Chain A, domain 1"/>
    <property type="match status" value="1"/>
</dbReference>
<dbReference type="PANTHER" id="PTHR43602">
    <property type="match status" value="1"/>
</dbReference>
<comment type="function">
    <text evidence="6">May play a role in fatty acid biosynthesis and insulin sensitivity.</text>
</comment>
<keyword evidence="3" id="KW-0809">Transit peptide</keyword>
<dbReference type="PANTHER" id="PTHR43602:SF1">
    <property type="entry name" value="ENOYL-COA HYDRATASE DOMAIN-CONTAINING PROTEIN 3, MITOCHONDRIAL"/>
    <property type="match status" value="1"/>
</dbReference>
<dbReference type="InterPro" id="IPR001753">
    <property type="entry name" value="Enoyl-CoA_hydra/iso"/>
</dbReference>
<dbReference type="STRING" id="2070753.A0A3A2ZM78"/>
<dbReference type="CDD" id="cd06558">
    <property type="entry name" value="crotonase-like"/>
    <property type="match status" value="1"/>
</dbReference>